<accession>A0A8H6Z7K5</accession>
<evidence type="ECO:0000313" key="10">
    <source>
        <dbReference type="EMBL" id="KAF7372232.1"/>
    </source>
</evidence>
<feature type="domain" description="DDE Tnp4" evidence="8">
    <location>
        <begin position="159"/>
        <end position="307"/>
    </location>
</feature>
<comment type="cofactor">
    <cofactor evidence="1">
        <name>a divalent metal cation</name>
        <dbReference type="ChEBI" id="CHEBI:60240"/>
    </cofactor>
</comment>
<evidence type="ECO:0000259" key="8">
    <source>
        <dbReference type="Pfam" id="PF13359"/>
    </source>
</evidence>
<dbReference type="PANTHER" id="PTHR22930:SF268">
    <property type="entry name" value="NUCLEASE HARBI1"/>
    <property type="match status" value="1"/>
</dbReference>
<keyword evidence="6" id="KW-0378">Hydrolase</keyword>
<gene>
    <name evidence="10" type="ORF">MVEN_00082700</name>
</gene>
<keyword evidence="11" id="KW-1185">Reference proteome</keyword>
<keyword evidence="4" id="KW-0540">Nuclease</keyword>
<feature type="domain" description="DUF8040" evidence="9">
    <location>
        <begin position="30"/>
        <end position="109"/>
    </location>
</feature>
<dbReference type="GO" id="GO:0046872">
    <property type="term" value="F:metal ion binding"/>
    <property type="evidence" value="ECO:0007669"/>
    <property type="project" value="UniProtKB-KW"/>
</dbReference>
<evidence type="ECO:0000256" key="3">
    <source>
        <dbReference type="ARBA" id="ARBA00006958"/>
    </source>
</evidence>
<dbReference type="InterPro" id="IPR058353">
    <property type="entry name" value="DUF8040"/>
</dbReference>
<dbReference type="Proteomes" id="UP000620124">
    <property type="component" value="Unassembled WGS sequence"/>
</dbReference>
<dbReference type="PANTHER" id="PTHR22930">
    <property type="match status" value="1"/>
</dbReference>
<evidence type="ECO:0000256" key="2">
    <source>
        <dbReference type="ARBA" id="ARBA00004123"/>
    </source>
</evidence>
<dbReference type="InterPro" id="IPR045249">
    <property type="entry name" value="HARBI1-like"/>
</dbReference>
<protein>
    <submittedName>
        <fullName evidence="10">Putative nuclease HARBI1</fullName>
    </submittedName>
</protein>
<evidence type="ECO:0000256" key="5">
    <source>
        <dbReference type="ARBA" id="ARBA00022723"/>
    </source>
</evidence>
<evidence type="ECO:0000313" key="11">
    <source>
        <dbReference type="Proteomes" id="UP000620124"/>
    </source>
</evidence>
<name>A0A8H6Z7K5_9AGAR</name>
<proteinExistence type="inferred from homology"/>
<dbReference type="GO" id="GO:0005634">
    <property type="term" value="C:nucleus"/>
    <property type="evidence" value="ECO:0007669"/>
    <property type="project" value="UniProtKB-SubCell"/>
</dbReference>
<evidence type="ECO:0000256" key="1">
    <source>
        <dbReference type="ARBA" id="ARBA00001968"/>
    </source>
</evidence>
<organism evidence="10 11">
    <name type="scientific">Mycena venus</name>
    <dbReference type="NCBI Taxonomy" id="2733690"/>
    <lineage>
        <taxon>Eukaryota</taxon>
        <taxon>Fungi</taxon>
        <taxon>Dikarya</taxon>
        <taxon>Basidiomycota</taxon>
        <taxon>Agaricomycotina</taxon>
        <taxon>Agaricomycetes</taxon>
        <taxon>Agaricomycetidae</taxon>
        <taxon>Agaricales</taxon>
        <taxon>Marasmiineae</taxon>
        <taxon>Mycenaceae</taxon>
        <taxon>Mycena</taxon>
    </lineage>
</organism>
<dbReference type="OrthoDB" id="1681765at2759"/>
<evidence type="ECO:0000256" key="4">
    <source>
        <dbReference type="ARBA" id="ARBA00022722"/>
    </source>
</evidence>
<dbReference type="EMBL" id="JACAZI010000001">
    <property type="protein sequence ID" value="KAF7372232.1"/>
    <property type="molecule type" value="Genomic_DNA"/>
</dbReference>
<reference evidence="10" key="1">
    <citation type="submission" date="2020-05" db="EMBL/GenBank/DDBJ databases">
        <title>Mycena genomes resolve the evolution of fungal bioluminescence.</title>
        <authorList>
            <person name="Tsai I.J."/>
        </authorList>
    </citation>
    <scope>NUCLEOTIDE SEQUENCE</scope>
    <source>
        <strain evidence="10">CCC161011</strain>
    </source>
</reference>
<keyword evidence="7" id="KW-0539">Nucleus</keyword>
<dbReference type="Pfam" id="PF13359">
    <property type="entry name" value="DDE_Tnp_4"/>
    <property type="match status" value="1"/>
</dbReference>
<evidence type="ECO:0000256" key="6">
    <source>
        <dbReference type="ARBA" id="ARBA00022801"/>
    </source>
</evidence>
<dbReference type="AlphaFoldDB" id="A0A8H6Z7K5"/>
<dbReference type="Pfam" id="PF26138">
    <property type="entry name" value="DUF8040"/>
    <property type="match status" value="1"/>
</dbReference>
<dbReference type="GO" id="GO:0004518">
    <property type="term" value="F:nuclease activity"/>
    <property type="evidence" value="ECO:0007669"/>
    <property type="project" value="UniProtKB-KW"/>
</dbReference>
<evidence type="ECO:0000256" key="7">
    <source>
        <dbReference type="ARBA" id="ARBA00023242"/>
    </source>
</evidence>
<dbReference type="InterPro" id="IPR027806">
    <property type="entry name" value="HARBI1_dom"/>
</dbReference>
<comment type="caution">
    <text evidence="10">The sequence shown here is derived from an EMBL/GenBank/DDBJ whole genome shotgun (WGS) entry which is preliminary data.</text>
</comment>
<comment type="similarity">
    <text evidence="3">Belongs to the HARBI1 family.</text>
</comment>
<sequence>MPPIIDAAIQRTRLAIATAATTVIFFASELLGHPDRCRHELGMSALVFALLLAELVVTGDLMDSRYVTAQEQLAIFVYWMVHGSSQRELQERFQRSGDTISRYVNHGLQLATGAFYKKYVQDPVNETPNDIVHNPKWYPFFKYCRGAVDGVHVLAYVLAEHILRYCDRHGEITQNCVAACDFDMQFLYVMPGYEGTAADGQLFTIARQNSFSLPPGCYYLADAGFPNCDMLLAPYRGVQYHLKEWKRGKQRPQNREELFNLRHAQLRNVIERIFGVVKRRFRVLVSRPEMGYHQQALMVGAAAALHNFTRIHEPINHIEEEEEYDVEGQPFFMGRTNNDEAGAEVYAVDNMEKARADARRDRTAQAMWNKYVLDHPNLQ</sequence>
<evidence type="ECO:0000259" key="9">
    <source>
        <dbReference type="Pfam" id="PF26138"/>
    </source>
</evidence>
<comment type="subcellular location">
    <subcellularLocation>
        <location evidence="2">Nucleus</location>
    </subcellularLocation>
</comment>
<dbReference type="GO" id="GO:0016787">
    <property type="term" value="F:hydrolase activity"/>
    <property type="evidence" value="ECO:0007669"/>
    <property type="project" value="UniProtKB-KW"/>
</dbReference>
<keyword evidence="5" id="KW-0479">Metal-binding</keyword>